<comment type="similarity">
    <text evidence="2">Belongs to the methyl-accepting chemotaxis (MCP) protein family.</text>
</comment>
<dbReference type="OrthoDB" id="266313at2"/>
<dbReference type="PANTHER" id="PTHR32089:SF112">
    <property type="entry name" value="LYSOZYME-LIKE PROTEIN-RELATED"/>
    <property type="match status" value="1"/>
</dbReference>
<dbReference type="SMART" id="SM00283">
    <property type="entry name" value="MA"/>
    <property type="match status" value="1"/>
</dbReference>
<gene>
    <name evidence="5" type="ORF">VN24_14240</name>
</gene>
<reference evidence="5 6" key="1">
    <citation type="journal article" date="2015" name="J. Biotechnol.">
        <title>Complete genome sequence of Paenibacillus beijingensis 7188(T) (=DSM 24997(T)), a novel rhizobacterium from jujube garden soil.</title>
        <authorList>
            <person name="Kwak Y."/>
            <person name="Shin J.H."/>
        </authorList>
    </citation>
    <scope>NUCLEOTIDE SEQUENCE [LARGE SCALE GENOMIC DNA]</scope>
    <source>
        <strain evidence="5 6">DSM 24997</strain>
    </source>
</reference>
<dbReference type="SUPFAM" id="SSF46458">
    <property type="entry name" value="Globin-like"/>
    <property type="match status" value="1"/>
</dbReference>
<dbReference type="RefSeq" id="WP_045670939.1">
    <property type="nucleotide sequence ID" value="NZ_CP011058.1"/>
</dbReference>
<evidence type="ECO:0000313" key="5">
    <source>
        <dbReference type="EMBL" id="AJY75510.1"/>
    </source>
</evidence>
<feature type="domain" description="Methyl-accepting transducer" evidence="4">
    <location>
        <begin position="149"/>
        <end position="334"/>
    </location>
</feature>
<dbReference type="GO" id="GO:0006935">
    <property type="term" value="P:chemotaxis"/>
    <property type="evidence" value="ECO:0007669"/>
    <property type="project" value="InterPro"/>
</dbReference>
<keyword evidence="6" id="KW-1185">Reference proteome</keyword>
<organism evidence="5 6">
    <name type="scientific">Paenibacillus beijingensis</name>
    <dbReference type="NCBI Taxonomy" id="1126833"/>
    <lineage>
        <taxon>Bacteria</taxon>
        <taxon>Bacillati</taxon>
        <taxon>Bacillota</taxon>
        <taxon>Bacilli</taxon>
        <taxon>Bacillales</taxon>
        <taxon>Paenibacillaceae</taxon>
        <taxon>Paenibacillus</taxon>
    </lineage>
</organism>
<dbReference type="GO" id="GO:0019825">
    <property type="term" value="F:oxygen binding"/>
    <property type="evidence" value="ECO:0007669"/>
    <property type="project" value="InterPro"/>
</dbReference>
<dbReference type="Proteomes" id="UP000032633">
    <property type="component" value="Chromosome"/>
</dbReference>
<dbReference type="Gene3D" id="1.10.490.10">
    <property type="entry name" value="Globins"/>
    <property type="match status" value="1"/>
</dbReference>
<dbReference type="CDD" id="cd01068">
    <property type="entry name" value="globin_sensor"/>
    <property type="match status" value="1"/>
</dbReference>
<dbReference type="PROSITE" id="PS50111">
    <property type="entry name" value="CHEMOTAXIS_TRANSDUC_2"/>
    <property type="match status" value="1"/>
</dbReference>
<proteinExistence type="inferred from homology"/>
<evidence type="ECO:0000256" key="3">
    <source>
        <dbReference type="PROSITE-ProRule" id="PRU00284"/>
    </source>
</evidence>
<dbReference type="Pfam" id="PF00015">
    <property type="entry name" value="MCPsignal"/>
    <property type="match status" value="1"/>
</dbReference>
<dbReference type="InterPro" id="IPR012292">
    <property type="entry name" value="Globin/Proto"/>
</dbReference>
<dbReference type="SUPFAM" id="SSF58104">
    <property type="entry name" value="Methyl-accepting chemotaxis protein (MCP) signaling domain"/>
    <property type="match status" value="1"/>
</dbReference>
<evidence type="ECO:0000256" key="1">
    <source>
        <dbReference type="ARBA" id="ARBA00023224"/>
    </source>
</evidence>
<protein>
    <submittedName>
        <fullName evidence="5">Chemotaxis protein</fullName>
    </submittedName>
</protein>
<keyword evidence="1 3" id="KW-0807">Transducer</keyword>
<dbReference type="PRINTS" id="PR00260">
    <property type="entry name" value="CHEMTRNSDUCR"/>
</dbReference>
<dbReference type="InterPro" id="IPR009050">
    <property type="entry name" value="Globin-like_sf"/>
</dbReference>
<dbReference type="InterPro" id="IPR039379">
    <property type="entry name" value="Protoglobin_sensor_dom"/>
</dbReference>
<dbReference type="InterPro" id="IPR004090">
    <property type="entry name" value="Chemotax_Me-accpt_rcpt"/>
</dbReference>
<dbReference type="Pfam" id="PF11563">
    <property type="entry name" value="Protoglobin"/>
    <property type="match status" value="1"/>
</dbReference>
<dbReference type="STRING" id="1126833.VN24_14240"/>
<evidence type="ECO:0000259" key="4">
    <source>
        <dbReference type="PROSITE" id="PS50111"/>
    </source>
</evidence>
<dbReference type="EMBL" id="CP011058">
    <property type="protein sequence ID" value="AJY75510.1"/>
    <property type="molecule type" value="Genomic_DNA"/>
</dbReference>
<evidence type="ECO:0000313" key="6">
    <source>
        <dbReference type="Proteomes" id="UP000032633"/>
    </source>
</evidence>
<dbReference type="PATRIC" id="fig|1126833.4.peg.3112"/>
<dbReference type="GO" id="GO:0007165">
    <property type="term" value="P:signal transduction"/>
    <property type="evidence" value="ECO:0007669"/>
    <property type="project" value="UniProtKB-KW"/>
</dbReference>
<dbReference type="KEGG" id="pbj:VN24_14240"/>
<dbReference type="InterPro" id="IPR044398">
    <property type="entry name" value="Globin-sensor_dom"/>
</dbReference>
<dbReference type="HOGENOM" id="CLU_000445_21_4_9"/>
<dbReference type="GO" id="GO:0016020">
    <property type="term" value="C:membrane"/>
    <property type="evidence" value="ECO:0007669"/>
    <property type="project" value="InterPro"/>
</dbReference>
<dbReference type="Gene3D" id="1.10.287.950">
    <property type="entry name" value="Methyl-accepting chemotaxis protein"/>
    <property type="match status" value="1"/>
</dbReference>
<dbReference type="PANTHER" id="PTHR32089">
    <property type="entry name" value="METHYL-ACCEPTING CHEMOTAXIS PROTEIN MCPB"/>
    <property type="match status" value="1"/>
</dbReference>
<dbReference type="InterPro" id="IPR004089">
    <property type="entry name" value="MCPsignal_dom"/>
</dbReference>
<dbReference type="GO" id="GO:0004888">
    <property type="term" value="F:transmembrane signaling receptor activity"/>
    <property type="evidence" value="ECO:0007669"/>
    <property type="project" value="InterPro"/>
</dbReference>
<accession>A0A0D5NK45</accession>
<dbReference type="AlphaFoldDB" id="A0A0D5NK45"/>
<evidence type="ECO:0000256" key="2">
    <source>
        <dbReference type="ARBA" id="ARBA00029447"/>
    </source>
</evidence>
<dbReference type="GO" id="GO:0020037">
    <property type="term" value="F:heme binding"/>
    <property type="evidence" value="ECO:0007669"/>
    <property type="project" value="InterPro"/>
</dbReference>
<sequence length="334" mass="37443">MIDISAQRQDQLEFIGLSDNDLNLLASHKTTFETIADEVMERFYQSIRRRPDLMGIIDRNSNVDRLKMMQKQYFLSLADGVIDSAYIDNRIQIGLIHSKVGLTADYYLGTYMIYLDIASDLLRRIIPESWIQVLHALTKMFNFDSQLVLEAYTRKEKEELETLSANQRHLLESITGVAQNLTGMITQLTDSAGFIAETARTTAASQDKSHRLLDELNEEVRKIEDMSVLVREISDRTHLLGLNAAIEAAHAGEMGRGFEVVAGEVRKLAASSREALEQVAGTIEGITGKLESVRMESEATSNNATQQALRSEELSAFVGLICSVANDLEQLQRR</sequence>
<name>A0A0D5NK45_9BACL</name>
<reference evidence="6" key="2">
    <citation type="submission" date="2015-03" db="EMBL/GenBank/DDBJ databases">
        <title>Genome sequence of Paenibacillus beijingensis strain DSM 24997T.</title>
        <authorList>
            <person name="Kwak Y."/>
            <person name="Shin J.-H."/>
        </authorList>
    </citation>
    <scope>NUCLEOTIDE SEQUENCE [LARGE SCALE GENOMIC DNA]</scope>
    <source>
        <strain evidence="6">DSM 24997</strain>
    </source>
</reference>